<dbReference type="Proteomes" id="UP001295684">
    <property type="component" value="Unassembled WGS sequence"/>
</dbReference>
<comment type="caution">
    <text evidence="1">The sequence shown here is derived from an EMBL/GenBank/DDBJ whole genome shotgun (WGS) entry which is preliminary data.</text>
</comment>
<evidence type="ECO:0000313" key="2">
    <source>
        <dbReference type="Proteomes" id="UP001295684"/>
    </source>
</evidence>
<proteinExistence type="predicted"/>
<evidence type="ECO:0000313" key="1">
    <source>
        <dbReference type="EMBL" id="CAI2385826.1"/>
    </source>
</evidence>
<accession>A0AAD1Y5N9</accession>
<sequence>MVSHCYNRTLHMGINSVDFELLLDKQIGIEEFVKTSLHSVFISFCITVEVRGAFSHATLDHLKMAISIAFVQLQLEVLVPLWMDSQLCMRREEMLSVHLYNKFIIIQCI</sequence>
<gene>
    <name evidence="1" type="ORF">ECRASSUSDP1_LOCUS27413</name>
</gene>
<dbReference type="EMBL" id="CAMPGE010028286">
    <property type="protein sequence ID" value="CAI2385826.1"/>
    <property type="molecule type" value="Genomic_DNA"/>
</dbReference>
<dbReference type="AlphaFoldDB" id="A0AAD1Y5N9"/>
<keyword evidence="2" id="KW-1185">Reference proteome</keyword>
<organism evidence="1 2">
    <name type="scientific">Euplotes crassus</name>
    <dbReference type="NCBI Taxonomy" id="5936"/>
    <lineage>
        <taxon>Eukaryota</taxon>
        <taxon>Sar</taxon>
        <taxon>Alveolata</taxon>
        <taxon>Ciliophora</taxon>
        <taxon>Intramacronucleata</taxon>
        <taxon>Spirotrichea</taxon>
        <taxon>Hypotrichia</taxon>
        <taxon>Euplotida</taxon>
        <taxon>Euplotidae</taxon>
        <taxon>Moneuplotes</taxon>
    </lineage>
</organism>
<protein>
    <submittedName>
        <fullName evidence="1">Uncharacterized protein</fullName>
    </submittedName>
</protein>
<reference evidence="1" key="1">
    <citation type="submission" date="2023-07" db="EMBL/GenBank/DDBJ databases">
        <authorList>
            <consortium name="AG Swart"/>
            <person name="Singh M."/>
            <person name="Singh A."/>
            <person name="Seah K."/>
            <person name="Emmerich C."/>
        </authorList>
    </citation>
    <scope>NUCLEOTIDE SEQUENCE</scope>
    <source>
        <strain evidence="1">DP1</strain>
    </source>
</reference>
<name>A0AAD1Y5N9_EUPCR</name>